<dbReference type="InterPro" id="IPR001898">
    <property type="entry name" value="SLC13A/DASS"/>
</dbReference>
<dbReference type="Pfam" id="PF00939">
    <property type="entry name" value="Na_sulph_symp"/>
    <property type="match status" value="1"/>
</dbReference>
<dbReference type="PANTHER" id="PTHR10283">
    <property type="entry name" value="SOLUTE CARRIER FAMILY 13 MEMBER"/>
    <property type="match status" value="1"/>
</dbReference>
<protein>
    <submittedName>
        <fullName evidence="8">Uncharacterized protein</fullName>
    </submittedName>
</protein>
<evidence type="ECO:0000256" key="6">
    <source>
        <dbReference type="SAM" id="Phobius"/>
    </source>
</evidence>
<comment type="subcellular location">
    <subcellularLocation>
        <location evidence="1">Membrane</location>
        <topology evidence="1">Multi-pass membrane protein</topology>
    </subcellularLocation>
</comment>
<feature type="non-terminal residue" evidence="8">
    <location>
        <position position="1"/>
    </location>
</feature>
<evidence type="ECO:0000256" key="3">
    <source>
        <dbReference type="ARBA" id="ARBA00022692"/>
    </source>
</evidence>
<dbReference type="PANTHER" id="PTHR10283:SF82">
    <property type="entry name" value="SOLUTE CARRIER FAMILY 13 MEMBER 2"/>
    <property type="match status" value="1"/>
</dbReference>
<evidence type="ECO:0000256" key="1">
    <source>
        <dbReference type="ARBA" id="ARBA00004141"/>
    </source>
</evidence>
<feature type="transmembrane region" description="Helical" evidence="6">
    <location>
        <begin position="125"/>
        <end position="150"/>
    </location>
</feature>
<keyword evidence="4 6" id="KW-1133">Transmembrane helix</keyword>
<feature type="transmembrane region" description="Helical" evidence="6">
    <location>
        <begin position="170"/>
        <end position="189"/>
    </location>
</feature>
<gene>
    <name evidence="8" type="ORF">BYL167_LOCUS58464</name>
</gene>
<feature type="transmembrane region" description="Helical" evidence="6">
    <location>
        <begin position="12"/>
        <end position="32"/>
    </location>
</feature>
<feature type="transmembrane region" description="Helical" evidence="6">
    <location>
        <begin position="230"/>
        <end position="248"/>
    </location>
</feature>
<comment type="caution">
    <text evidence="8">The sequence shown here is derived from an EMBL/GenBank/DDBJ whole genome shotgun (WGS) entry which is preliminary data.</text>
</comment>
<dbReference type="Proteomes" id="UP000681967">
    <property type="component" value="Unassembled WGS sequence"/>
</dbReference>
<dbReference type="GO" id="GO:0005886">
    <property type="term" value="C:plasma membrane"/>
    <property type="evidence" value="ECO:0007669"/>
    <property type="project" value="TreeGrafter"/>
</dbReference>
<dbReference type="GO" id="GO:0015556">
    <property type="term" value="F:C4-dicarboxylate transmembrane transporter activity"/>
    <property type="evidence" value="ECO:0007669"/>
    <property type="project" value="UniProtKB-ARBA"/>
</dbReference>
<evidence type="ECO:0000256" key="7">
    <source>
        <dbReference type="SAM" id="SignalP"/>
    </source>
</evidence>
<dbReference type="AlphaFoldDB" id="A0A8S3E134"/>
<comment type="similarity">
    <text evidence="2">Belongs to the SLC13A/DASS transporter (TC 2.A.47) family. NADC subfamily.</text>
</comment>
<evidence type="ECO:0000256" key="2">
    <source>
        <dbReference type="ARBA" id="ARBA00006772"/>
    </source>
</evidence>
<dbReference type="GO" id="GO:0005310">
    <property type="term" value="F:dicarboxylic acid transmembrane transporter activity"/>
    <property type="evidence" value="ECO:0007669"/>
    <property type="project" value="UniProtKB-ARBA"/>
</dbReference>
<feature type="signal peptide" evidence="7">
    <location>
        <begin position="1"/>
        <end position="20"/>
    </location>
</feature>
<keyword evidence="7" id="KW-0732">Signal</keyword>
<dbReference type="EMBL" id="CAJOBH010226815">
    <property type="protein sequence ID" value="CAF5054226.1"/>
    <property type="molecule type" value="Genomic_DNA"/>
</dbReference>
<keyword evidence="3 6" id="KW-0812">Transmembrane</keyword>
<accession>A0A8S3E134</accession>
<reference evidence="8" key="1">
    <citation type="submission" date="2021-02" db="EMBL/GenBank/DDBJ databases">
        <authorList>
            <person name="Nowell W R."/>
        </authorList>
    </citation>
    <scope>NUCLEOTIDE SEQUENCE</scope>
</reference>
<evidence type="ECO:0000256" key="4">
    <source>
        <dbReference type="ARBA" id="ARBA00022989"/>
    </source>
</evidence>
<keyword evidence="5 6" id="KW-0472">Membrane</keyword>
<sequence length="257" mass="29024">MAGLMGVTAFLSMWISNTAAVSIMLPVSLAIIGEVQQQVTDLADKSQANKEATTAANEVIELNEIGVSNGHTKTRVILNASELEEQKTKVSVEVKTRFRQPWQRHDQLTVDRLHLKRFDDLRKGFLLSIAYAATIGGLASLVGTGTNVFVKGYIDETYRGTAFRVNFLNFLLFGLPVGVIMLILCWLWLQILYNRTEFFKCHTDPEDRVSQGKLKAMLVKQYKDLGKPSWNEYCVGIVFIIMILLWVTRDFGETRGW</sequence>
<evidence type="ECO:0000313" key="9">
    <source>
        <dbReference type="Proteomes" id="UP000681967"/>
    </source>
</evidence>
<organism evidence="8 9">
    <name type="scientific">Rotaria magnacalcarata</name>
    <dbReference type="NCBI Taxonomy" id="392030"/>
    <lineage>
        <taxon>Eukaryota</taxon>
        <taxon>Metazoa</taxon>
        <taxon>Spiralia</taxon>
        <taxon>Gnathifera</taxon>
        <taxon>Rotifera</taxon>
        <taxon>Eurotatoria</taxon>
        <taxon>Bdelloidea</taxon>
        <taxon>Philodinida</taxon>
        <taxon>Philodinidae</taxon>
        <taxon>Rotaria</taxon>
    </lineage>
</organism>
<evidence type="ECO:0000256" key="5">
    <source>
        <dbReference type="ARBA" id="ARBA00023136"/>
    </source>
</evidence>
<name>A0A8S3E134_9BILA</name>
<evidence type="ECO:0000313" key="8">
    <source>
        <dbReference type="EMBL" id="CAF5054226.1"/>
    </source>
</evidence>
<feature type="chain" id="PRO_5035744967" evidence="7">
    <location>
        <begin position="21"/>
        <end position="257"/>
    </location>
</feature>
<proteinExistence type="inferred from homology"/>